<evidence type="ECO:0000313" key="1">
    <source>
        <dbReference type="EMBL" id="KRX06575.1"/>
    </source>
</evidence>
<accession>A0A0V0QW74</accession>
<gene>
    <name evidence="1" type="ORF">PPERSA_10433</name>
</gene>
<evidence type="ECO:0000313" key="2">
    <source>
        <dbReference type="Proteomes" id="UP000054937"/>
    </source>
</evidence>
<keyword evidence="2" id="KW-1185">Reference proteome</keyword>
<name>A0A0V0QW74_PSEPJ</name>
<comment type="caution">
    <text evidence="1">The sequence shown here is derived from an EMBL/GenBank/DDBJ whole genome shotgun (WGS) entry which is preliminary data.</text>
</comment>
<dbReference type="Proteomes" id="UP000054937">
    <property type="component" value="Unassembled WGS sequence"/>
</dbReference>
<reference evidence="1 2" key="1">
    <citation type="journal article" date="2015" name="Sci. Rep.">
        <title>Genome of the facultative scuticociliatosis pathogen Pseudocohnilembus persalinus provides insight into its virulence through horizontal gene transfer.</title>
        <authorList>
            <person name="Xiong J."/>
            <person name="Wang G."/>
            <person name="Cheng J."/>
            <person name="Tian M."/>
            <person name="Pan X."/>
            <person name="Warren A."/>
            <person name="Jiang C."/>
            <person name="Yuan D."/>
            <person name="Miao W."/>
        </authorList>
    </citation>
    <scope>NUCLEOTIDE SEQUENCE [LARGE SCALE GENOMIC DNA]</scope>
    <source>
        <strain evidence="1">36N120E</strain>
    </source>
</reference>
<protein>
    <submittedName>
        <fullName evidence="1">Uncharacterized protein</fullName>
    </submittedName>
</protein>
<organism evidence="1 2">
    <name type="scientific">Pseudocohnilembus persalinus</name>
    <name type="common">Ciliate</name>
    <dbReference type="NCBI Taxonomy" id="266149"/>
    <lineage>
        <taxon>Eukaryota</taxon>
        <taxon>Sar</taxon>
        <taxon>Alveolata</taxon>
        <taxon>Ciliophora</taxon>
        <taxon>Intramacronucleata</taxon>
        <taxon>Oligohymenophorea</taxon>
        <taxon>Scuticociliatia</taxon>
        <taxon>Philasterida</taxon>
        <taxon>Pseudocohnilembidae</taxon>
        <taxon>Pseudocohnilembus</taxon>
    </lineage>
</organism>
<dbReference type="AlphaFoldDB" id="A0A0V0QW74"/>
<dbReference type="EMBL" id="LDAU01000095">
    <property type="protein sequence ID" value="KRX06575.1"/>
    <property type="molecule type" value="Genomic_DNA"/>
</dbReference>
<dbReference type="InParanoid" id="A0A0V0QW74"/>
<proteinExistence type="predicted"/>
<sequence length="185" mass="22555">MEDFNQLQQQQQEDNKNQDFDFNFLQQNTNQWQSDYWQLKNVKIALNKYGVYNIFNQEELQRFKGYNTIILKENVRVFSKKYQRNMIPLLRLIKRDRQDTKFVTVPFQKQDIGYYWYIEQGYRFERVIGYVFDSSTYEELRRNPNYLCLVSLFNDGGVLPLRVLTGFIRKNKNLDHLFSIICLPR</sequence>